<keyword evidence="2" id="KW-1185">Reference proteome</keyword>
<dbReference type="KEGG" id="rue:DT065_03825"/>
<dbReference type="InterPro" id="IPR011990">
    <property type="entry name" value="TPR-like_helical_dom_sf"/>
</dbReference>
<organism evidence="1 2">
    <name type="scientific">Salicibibacter kimchii</name>
    <dbReference type="NCBI Taxonomy" id="2099786"/>
    <lineage>
        <taxon>Bacteria</taxon>
        <taxon>Bacillati</taxon>
        <taxon>Bacillota</taxon>
        <taxon>Bacilli</taxon>
        <taxon>Bacillales</taxon>
        <taxon>Bacillaceae</taxon>
        <taxon>Salicibibacter</taxon>
    </lineage>
</organism>
<dbReference type="OrthoDB" id="6399948at2"/>
<dbReference type="EMBL" id="CP031092">
    <property type="protein sequence ID" value="AXF55233.1"/>
    <property type="molecule type" value="Genomic_DNA"/>
</dbReference>
<evidence type="ECO:0008006" key="3">
    <source>
        <dbReference type="Google" id="ProtNLM"/>
    </source>
</evidence>
<reference evidence="1 2" key="1">
    <citation type="journal article" date="2018" name="J. Microbiol.">
        <title>Salicibibacter kimchii gen. nov., sp. nov., a moderately halophilic and alkalitolerant bacterium in the family Bacillaceae, isolated from kimchi.</title>
        <authorList>
            <person name="Jang J.Y."/>
            <person name="Oh Y.J."/>
            <person name="Lim S.K."/>
            <person name="Park H.K."/>
            <person name="Lee C."/>
            <person name="Kim J.Y."/>
            <person name="Lee M.A."/>
            <person name="Choi H.J."/>
        </authorList>
    </citation>
    <scope>NUCLEOTIDE SEQUENCE [LARGE SCALE GENOMIC DNA]</scope>
    <source>
        <strain evidence="1 2">NKC1-1</strain>
    </source>
</reference>
<dbReference type="AlphaFoldDB" id="A0A345BWA2"/>
<sequence>MDNQGIRYLLLSALMDTEAYEAVRKLVNEYDEATANMRYNRAYVEYKLNGWTRKTEKYLKEAVQLNPHVPEYLLGKRIIPRESPAFLGIGDENEAIDYVQTYVELWHMERALVQKLEALVKGRS</sequence>
<dbReference type="Proteomes" id="UP000252100">
    <property type="component" value="Chromosome"/>
</dbReference>
<gene>
    <name evidence="1" type="ORF">DT065_03825</name>
</gene>
<dbReference type="Gene3D" id="1.25.40.10">
    <property type="entry name" value="Tetratricopeptide repeat domain"/>
    <property type="match status" value="1"/>
</dbReference>
<protein>
    <recommendedName>
        <fullName evidence="3">Tetratricopeptide repeat protein</fullName>
    </recommendedName>
</protein>
<evidence type="ECO:0000313" key="2">
    <source>
        <dbReference type="Proteomes" id="UP000252100"/>
    </source>
</evidence>
<dbReference type="RefSeq" id="WP_114371034.1">
    <property type="nucleotide sequence ID" value="NZ_CP031092.1"/>
</dbReference>
<accession>A0A345BWA2</accession>
<evidence type="ECO:0000313" key="1">
    <source>
        <dbReference type="EMBL" id="AXF55233.1"/>
    </source>
</evidence>
<name>A0A345BWA2_9BACI</name>
<proteinExistence type="predicted"/>
<dbReference type="SUPFAM" id="SSF48452">
    <property type="entry name" value="TPR-like"/>
    <property type="match status" value="1"/>
</dbReference>